<name>V5G018_ANOGL</name>
<dbReference type="GO" id="GO:0003676">
    <property type="term" value="F:nucleic acid binding"/>
    <property type="evidence" value="ECO:0007669"/>
    <property type="project" value="InterPro"/>
</dbReference>
<reference evidence="2" key="1">
    <citation type="submission" date="2013-07" db="EMBL/GenBank/DDBJ databases">
        <title>Midgut Transcriptome Profiling of Anoplphora glabripennis, a Lignocellulose Degrading, Wood-Boring Cerambycid.</title>
        <authorList>
            <person name="Scully E.D."/>
            <person name="Hoover K."/>
            <person name="Carlson J.E."/>
            <person name="Tien M."/>
            <person name="Geib S.M."/>
        </authorList>
    </citation>
    <scope>NUCLEOTIDE SEQUENCE</scope>
</reference>
<feature type="region of interest" description="Disordered" evidence="1">
    <location>
        <begin position="139"/>
        <end position="285"/>
    </location>
</feature>
<feature type="compositionally biased region" description="Acidic residues" evidence="1">
    <location>
        <begin position="156"/>
        <end position="166"/>
    </location>
</feature>
<dbReference type="AlphaFoldDB" id="V5G018"/>
<feature type="compositionally biased region" description="Low complexity" evidence="1">
    <location>
        <begin position="250"/>
        <end position="264"/>
    </location>
</feature>
<evidence type="ECO:0000313" key="2">
    <source>
        <dbReference type="EMBL" id="JAB63295.1"/>
    </source>
</evidence>
<feature type="non-terminal residue" evidence="2">
    <location>
        <position position="285"/>
    </location>
</feature>
<feature type="compositionally biased region" description="Polar residues" evidence="1">
    <location>
        <begin position="220"/>
        <end position="236"/>
    </location>
</feature>
<protein>
    <recommendedName>
        <fullName evidence="3">Retrotransposable element</fullName>
    </recommendedName>
</protein>
<evidence type="ECO:0000256" key="1">
    <source>
        <dbReference type="SAM" id="MobiDB-lite"/>
    </source>
</evidence>
<organism evidence="2">
    <name type="scientific">Anoplophora glabripennis</name>
    <name type="common">Asian longhorn beetle</name>
    <name type="synonym">Anoplophora nobilis</name>
    <dbReference type="NCBI Taxonomy" id="217634"/>
    <lineage>
        <taxon>Eukaryota</taxon>
        <taxon>Metazoa</taxon>
        <taxon>Ecdysozoa</taxon>
        <taxon>Arthropoda</taxon>
        <taxon>Hexapoda</taxon>
        <taxon>Insecta</taxon>
        <taxon>Pterygota</taxon>
        <taxon>Neoptera</taxon>
        <taxon>Endopterygota</taxon>
        <taxon>Coleoptera</taxon>
        <taxon>Polyphaga</taxon>
        <taxon>Cucujiformia</taxon>
        <taxon>Chrysomeloidea</taxon>
        <taxon>Cerambycidae</taxon>
        <taxon>Lamiinae</taxon>
        <taxon>Lamiini</taxon>
        <taxon>Anoplophora</taxon>
    </lineage>
</organism>
<dbReference type="EMBL" id="GALX01005171">
    <property type="protein sequence ID" value="JAB63295.1"/>
    <property type="molecule type" value="Transcribed_RNA"/>
</dbReference>
<dbReference type="InterPro" id="IPR036397">
    <property type="entry name" value="RNaseH_sf"/>
</dbReference>
<proteinExistence type="predicted"/>
<feature type="non-terminal residue" evidence="2">
    <location>
        <position position="1"/>
    </location>
</feature>
<evidence type="ECO:0008006" key="3">
    <source>
        <dbReference type="Google" id="ProtNLM"/>
    </source>
</evidence>
<accession>V5G018</accession>
<sequence>ALMRGHHRRSWDLYLPQALFVLRTRRNAATGETPSKVLLGFDPPKPEHWDVPAYQEARQQQQRPERAVIQDRQQNFQAKLYEPDVQPPIEFQVGARVMVRSHPTNREAFAPVWTGPGRVLRRLGDVTYEIGRHGARTQLHHIDDLRPAPQGNNDVELSDEESDDPDPGDHHQPQPPQPGQSATREHKCQGDISLPVEPPQPGPSRRQPKPRSTAADAEPLSQSDRQLSCRSQSRSNSEPRDLGHHMALVLNPNQTTNTETTLEQQPRENKARGATVPEPLSQPTQ</sequence>
<dbReference type="Gene3D" id="3.30.420.10">
    <property type="entry name" value="Ribonuclease H-like superfamily/Ribonuclease H"/>
    <property type="match status" value="1"/>
</dbReference>